<evidence type="ECO:0000256" key="14">
    <source>
        <dbReference type="RuleBase" id="RU361130"/>
    </source>
</evidence>
<feature type="repeat" description="ANK" evidence="12">
    <location>
        <begin position="837"/>
        <end position="869"/>
    </location>
</feature>
<evidence type="ECO:0000256" key="6">
    <source>
        <dbReference type="ARBA" id="ARBA00022737"/>
    </source>
</evidence>
<dbReference type="PRINTS" id="PR01415">
    <property type="entry name" value="ANKYRIN"/>
</dbReference>
<evidence type="ECO:0000256" key="13">
    <source>
        <dbReference type="RuleBase" id="RU004208"/>
    </source>
</evidence>
<feature type="compositionally biased region" description="Low complexity" evidence="15">
    <location>
        <begin position="1308"/>
        <end position="1326"/>
    </location>
</feature>
<keyword evidence="10 11" id="KW-0676">Redox-active center</keyword>
<feature type="repeat" description="ANK" evidence="12">
    <location>
        <begin position="685"/>
        <end position="717"/>
    </location>
</feature>
<keyword evidence="7" id="KW-0256">Endoplasmic reticulum</keyword>
<dbReference type="Pfam" id="PF12796">
    <property type="entry name" value="Ank_2"/>
    <property type="match status" value="4"/>
</dbReference>
<feature type="disulfide bond" description="Redox-active" evidence="11">
    <location>
        <begin position="1802"/>
        <end position="1805"/>
    </location>
</feature>
<dbReference type="GO" id="GO:0006457">
    <property type="term" value="P:protein folding"/>
    <property type="evidence" value="ECO:0007669"/>
    <property type="project" value="TreeGrafter"/>
</dbReference>
<evidence type="ECO:0000256" key="11">
    <source>
        <dbReference type="PIRSR" id="PIRSR605792-51"/>
    </source>
</evidence>
<proteinExistence type="inferred from homology"/>
<feature type="domain" description="Thioredoxin" evidence="16">
    <location>
        <begin position="1752"/>
        <end position="1880"/>
    </location>
</feature>
<feature type="domain" description="Thioredoxin" evidence="16">
    <location>
        <begin position="1416"/>
        <end position="1538"/>
    </location>
</feature>
<dbReference type="InterPro" id="IPR036249">
    <property type="entry name" value="Thioredoxin-like_sf"/>
</dbReference>
<keyword evidence="18" id="KW-1185">Reference proteome</keyword>
<feature type="repeat" description="ANK" evidence="12">
    <location>
        <begin position="610"/>
        <end position="643"/>
    </location>
</feature>
<dbReference type="InterPro" id="IPR005788">
    <property type="entry name" value="PDI_thioredoxin-like_dom"/>
</dbReference>
<feature type="repeat" description="ANK" evidence="12">
    <location>
        <begin position="914"/>
        <end position="946"/>
    </location>
</feature>
<feature type="repeat" description="ANK" evidence="12">
    <location>
        <begin position="34"/>
        <end position="67"/>
    </location>
</feature>
<dbReference type="Gene3D" id="1.25.40.20">
    <property type="entry name" value="Ankyrin repeat-containing domain"/>
    <property type="match status" value="6"/>
</dbReference>
<dbReference type="InterPro" id="IPR005792">
    <property type="entry name" value="Prot_disulphide_isomerase"/>
</dbReference>
<dbReference type="GO" id="GO:0005788">
    <property type="term" value="C:endoplasmic reticulum lumen"/>
    <property type="evidence" value="ECO:0007669"/>
    <property type="project" value="UniProtKB-SubCell"/>
</dbReference>
<dbReference type="OrthoDB" id="427280at2759"/>
<dbReference type="PROSITE" id="PS50088">
    <property type="entry name" value="ANK_REPEAT"/>
    <property type="match status" value="8"/>
</dbReference>
<evidence type="ECO:0000256" key="9">
    <source>
        <dbReference type="ARBA" id="ARBA00023235"/>
    </source>
</evidence>
<comment type="similarity">
    <text evidence="3 13">Belongs to the protein disulfide isomerase family.</text>
</comment>
<protein>
    <recommendedName>
        <fullName evidence="4 14">Protein disulfide-isomerase</fullName>
        <ecNumber evidence="4 14">5.3.4.1</ecNumber>
    </recommendedName>
</protein>
<dbReference type="Proteomes" id="UP000479190">
    <property type="component" value="Unassembled WGS sequence"/>
</dbReference>
<dbReference type="Gene3D" id="3.40.30.10">
    <property type="entry name" value="Glutaredoxin"/>
    <property type="match status" value="4"/>
</dbReference>
<dbReference type="Pfam" id="PF00023">
    <property type="entry name" value="Ank"/>
    <property type="match status" value="1"/>
</dbReference>
<feature type="disulfide bond" description="Redox-active" evidence="11">
    <location>
        <begin position="1458"/>
        <end position="1461"/>
    </location>
</feature>
<gene>
    <name evidence="17" type="ORF">TBRA_LOCUS11589</name>
</gene>
<dbReference type="FunFam" id="3.40.30.10:FF:000017">
    <property type="entry name" value="Protein disulfide-isomerase A4"/>
    <property type="match status" value="1"/>
</dbReference>
<keyword evidence="12" id="KW-0040">ANK repeat</keyword>
<feature type="repeat" description="ANK" evidence="12">
    <location>
        <begin position="108"/>
        <end position="140"/>
    </location>
</feature>
<dbReference type="FunFam" id="3.40.30.10:FF:000045">
    <property type="entry name" value="Disulfide-isomerase A3"/>
    <property type="match status" value="1"/>
</dbReference>
<sequence>MCQRYRDDDSFLTKFFEINKEANNQVRINARDKRGQATLHYALDNVCSEWFIRVLLRNGANTNLIHRCRYRPLQFMIRRYYGHDLENTLFELSNDKYQPMRLDAQDKWGNTPLHAAVDCDRRNCVEFLLRKGIDPNPVNKRGSTPLHIICQKNYDLANIFFKINEDRRQRVQVDARDNLGQIPLQYAVANFLARVVNVLLVHGADLSSFIFPTICYFEPKINLPHNRLGSCTLSLASSALAIFQRLEKGGYELDHDGALTIMKFFDYYGLFEKSADVEKCWFDDEKFTRAQELMIKTSLSLYDLIRLKPEEAAKQLTCMDYFEFARSKKLLELPEKYHEACAVHLCEKLSTRFFRRWALDPFMELIHYRLPILCCDMIIDELKNEDLYKTSELPRSLTLTRFSENFSSILQIFGGGQNFSARFIQRVIYRFAWRLQAKFIELVARSGYKDKPKVDENGRPVLHRDTPLHYAAELLRERQYTAIRDLFKIYDRYDLNYVDESGYSHFHVACEAGLLDIVKKFIKFGQDLHCRVPETGDSLLHLAVFREHKKLTKFLLSKGIDPNSTNKAGLTTLHTYFHKSRRRDDAFLKNYFEMNKKANRRLQINAYDESGRTALHYALANDCSKQVMRVMLKNGANPNLVSRRGSIPLHTIIRRFFNDDSMEKMLLELQNNDDQRINVNAQDELGNTALLAALSRGFKRTAEFLLRIGVDPNLDDNEGSTPLHIICQTKTHGSDNLAELFFRVNNELGQRVKVNARDVRGQTPLHVALRNNNTEAAEVLLRNWADPNVTNVDGSTLLHIICQKIVDEDKSEEWARLLFRLNNELRQVVQVNAKNDKGQTPLHLALLNCRRASIELLLRNGADPNLADAKGLTPLHLICERYDNHQLYCAAAEFFFDINREIQKTVHLDARDPNGNTPMHFALSYQNNRMVELLLRRGANPNLIDNDGSNTLHLICMSNGFNNNENVDLVNRFFETCKEIDQSVNINAQDNQHRTPLQWAVSGLNPRTIDILLDRGADLSNFAFPDALVDYYDEKFREQLADQHFKLKLTAGALVVVERLERRGYELDLGDASTIMSFFDANDLFARQGVHNKYWYDSPEFARKASEVMITRDLSLYDFTRLRAKQATKLLTQTDFFEFVHSEELRKFTCTHRPACLLYLGEMMSRELCRLWALYSFMQLTCNRLPILCSEMVIDKLVNEDLSVTRRHPKHVNINKFSIALQFSFIFLSKLSFHRKNMSAKIYWSLRHNSTMATLKLQGRHHRHLLRVVNVVGFYAKSAYCNRPAVNGRSSSDYNTDNASPSSLIVVSSARDSTSSSPHHPSSSSSRYNSRCAKAVTAAAAAAAAASPHHHHIRQQQQRLWDCIRGGGGKTTTARDCFWPRDRTRRLLRLQLIARGSTDRDQHGPNDKMYKCLALLLLVATSCCYAAGEDVYEWNDGEFTEELKRHENTLVMFYAPWCGHCKKLKPEYTKAAEMLRNNDPPITLAKVDCTEGGKDTCSKYQVSGYPTLKIFNRDEMVSEYNGPREASGIAKYMRAQVGPASKELKTAEDLSNFLNSDEVSVVGFFEKDDGKLSAAYHAVTKKLREKVRFAHVIAPEVLKKEELKNNIVLYRPKVLNNKFEPSKLVYEGAESVGDIQSFIKENYYGLVGVRTSENRGEFKNPLVVAYYNVDYTKNPKGTNYWRNRVMKVAKEYPEYNFAISSKDEFQHELNDFGIDYVKGDKPVVLARDERNQKFVLSDEFSLESFELFMNDLQSGSLEPFQKSEPIPEDNSGPVKVAVAKNFDELVTNSDKDVLISFYAPWCGHCKKLAPTFEELAEKLADEDVAIVKMDATANDVPQPFNVQGFPTLYWVPKDAKDSPVKYESGRDLEEFIKFIAKRATKPLKGYDRSGKPVKPAQDEL</sequence>
<keyword evidence="6" id="KW-0677">Repeat</keyword>
<dbReference type="CDD" id="cd02997">
    <property type="entry name" value="PDI_a_PDIR"/>
    <property type="match status" value="1"/>
</dbReference>
<dbReference type="InterPro" id="IPR013766">
    <property type="entry name" value="Thioredoxin_domain"/>
</dbReference>
<comment type="subcellular location">
    <subcellularLocation>
        <location evidence="2">Endoplasmic reticulum lumen</location>
    </subcellularLocation>
</comment>
<dbReference type="PROSITE" id="PS50297">
    <property type="entry name" value="ANK_REP_REGION"/>
    <property type="match status" value="7"/>
</dbReference>
<feature type="repeat" description="ANK" evidence="12">
    <location>
        <begin position="535"/>
        <end position="567"/>
    </location>
</feature>
<dbReference type="PROSITE" id="PS51352">
    <property type="entry name" value="THIOREDOXIN_2"/>
    <property type="match status" value="2"/>
</dbReference>
<evidence type="ECO:0000256" key="5">
    <source>
        <dbReference type="ARBA" id="ARBA00022729"/>
    </source>
</evidence>
<evidence type="ECO:0000259" key="16">
    <source>
        <dbReference type="PROSITE" id="PS51352"/>
    </source>
</evidence>
<dbReference type="InterPro" id="IPR036770">
    <property type="entry name" value="Ankyrin_rpt-contain_sf"/>
</dbReference>
<feature type="repeat" description="ANK" evidence="12">
    <location>
        <begin position="760"/>
        <end position="792"/>
    </location>
</feature>
<evidence type="ECO:0000256" key="7">
    <source>
        <dbReference type="ARBA" id="ARBA00022824"/>
    </source>
</evidence>
<dbReference type="PROSITE" id="PS00194">
    <property type="entry name" value="THIOREDOXIN_1"/>
    <property type="match status" value="2"/>
</dbReference>
<evidence type="ECO:0000256" key="15">
    <source>
        <dbReference type="SAM" id="MobiDB-lite"/>
    </source>
</evidence>
<evidence type="ECO:0000256" key="4">
    <source>
        <dbReference type="ARBA" id="ARBA00012723"/>
    </source>
</evidence>
<evidence type="ECO:0000256" key="2">
    <source>
        <dbReference type="ARBA" id="ARBA00004319"/>
    </source>
</evidence>
<evidence type="ECO:0000256" key="12">
    <source>
        <dbReference type="PROSITE-ProRule" id="PRU00023"/>
    </source>
</evidence>
<dbReference type="CDD" id="cd02995">
    <property type="entry name" value="PDI_a_PDI_a'_C"/>
    <property type="match status" value="1"/>
</dbReference>
<dbReference type="InterPro" id="IPR017937">
    <property type="entry name" value="Thioredoxin_CS"/>
</dbReference>
<dbReference type="EMBL" id="CADCXV010000983">
    <property type="protein sequence ID" value="CAB0039851.1"/>
    <property type="molecule type" value="Genomic_DNA"/>
</dbReference>
<dbReference type="FunFam" id="3.40.30.10:FF:000077">
    <property type="entry name" value="Protein disulfide-isomerase"/>
    <property type="match status" value="1"/>
</dbReference>
<keyword evidence="9 14" id="KW-0413">Isomerase</keyword>
<dbReference type="SMART" id="SM00248">
    <property type="entry name" value="ANK"/>
    <property type="match status" value="18"/>
</dbReference>
<dbReference type="FunFam" id="3.40.30.10:FF:000303">
    <property type="entry name" value="Protein disulfide-isomerase"/>
    <property type="match status" value="1"/>
</dbReference>
<accession>A0A6H5IY33</accession>
<dbReference type="GO" id="GO:0034976">
    <property type="term" value="P:response to endoplasmic reticulum stress"/>
    <property type="evidence" value="ECO:0007669"/>
    <property type="project" value="TreeGrafter"/>
</dbReference>
<feature type="region of interest" description="Disordered" evidence="15">
    <location>
        <begin position="1307"/>
        <end position="1328"/>
    </location>
</feature>
<dbReference type="GO" id="GO:0003756">
    <property type="term" value="F:protein disulfide isomerase activity"/>
    <property type="evidence" value="ECO:0007669"/>
    <property type="project" value="UniProtKB-EC"/>
</dbReference>
<dbReference type="EC" id="5.3.4.1" evidence="4 14"/>
<evidence type="ECO:0000256" key="3">
    <source>
        <dbReference type="ARBA" id="ARBA00006347"/>
    </source>
</evidence>
<dbReference type="SUPFAM" id="SSF48403">
    <property type="entry name" value="Ankyrin repeat"/>
    <property type="match status" value="3"/>
</dbReference>
<dbReference type="CDD" id="cd03073">
    <property type="entry name" value="PDI_b'_ERp72_ERp57"/>
    <property type="match status" value="1"/>
</dbReference>
<evidence type="ECO:0000256" key="1">
    <source>
        <dbReference type="ARBA" id="ARBA00001182"/>
    </source>
</evidence>
<dbReference type="SUPFAM" id="SSF52833">
    <property type="entry name" value="Thioredoxin-like"/>
    <property type="match status" value="4"/>
</dbReference>
<dbReference type="NCBIfam" id="TIGR01130">
    <property type="entry name" value="ER_PDI_fam"/>
    <property type="match status" value="1"/>
</dbReference>
<dbReference type="InterPro" id="IPR046374">
    <property type="entry name" value="PDI_a_PDIR"/>
</dbReference>
<keyword evidence="8 11" id="KW-1015">Disulfide bond</keyword>
<dbReference type="NCBIfam" id="TIGR01126">
    <property type="entry name" value="pdi_dom"/>
    <property type="match status" value="1"/>
</dbReference>
<evidence type="ECO:0000313" key="17">
    <source>
        <dbReference type="EMBL" id="CAB0039851.1"/>
    </source>
</evidence>
<organism evidence="17 18">
    <name type="scientific">Trichogramma brassicae</name>
    <dbReference type="NCBI Taxonomy" id="86971"/>
    <lineage>
        <taxon>Eukaryota</taxon>
        <taxon>Metazoa</taxon>
        <taxon>Ecdysozoa</taxon>
        <taxon>Arthropoda</taxon>
        <taxon>Hexapoda</taxon>
        <taxon>Insecta</taxon>
        <taxon>Pterygota</taxon>
        <taxon>Neoptera</taxon>
        <taxon>Endopterygota</taxon>
        <taxon>Hymenoptera</taxon>
        <taxon>Apocrita</taxon>
        <taxon>Proctotrupomorpha</taxon>
        <taxon>Chalcidoidea</taxon>
        <taxon>Trichogrammatidae</taxon>
        <taxon>Trichogramma</taxon>
    </lineage>
</organism>
<dbReference type="Pfam" id="PF13848">
    <property type="entry name" value="Thioredoxin_6"/>
    <property type="match status" value="1"/>
</dbReference>
<dbReference type="PANTHER" id="PTHR18929:SF132">
    <property type="entry name" value="PROTEIN DISULFIDE-ISOMERASE A3"/>
    <property type="match status" value="1"/>
</dbReference>
<evidence type="ECO:0000256" key="10">
    <source>
        <dbReference type="ARBA" id="ARBA00023284"/>
    </source>
</evidence>
<name>A0A6H5IY33_9HYME</name>
<reference evidence="17 18" key="1">
    <citation type="submission" date="2020-02" db="EMBL/GenBank/DDBJ databases">
        <authorList>
            <person name="Ferguson B K."/>
        </authorList>
    </citation>
    <scope>NUCLEOTIDE SEQUENCE [LARGE SCALE GENOMIC DNA]</scope>
</reference>
<dbReference type="Pfam" id="PF00085">
    <property type="entry name" value="Thioredoxin"/>
    <property type="match status" value="2"/>
</dbReference>
<comment type="catalytic activity">
    <reaction evidence="1 14">
        <text>Catalyzes the rearrangement of -S-S- bonds in proteins.</text>
        <dbReference type="EC" id="5.3.4.1"/>
    </reaction>
</comment>
<dbReference type="InterPro" id="IPR002110">
    <property type="entry name" value="Ankyrin_rpt"/>
</dbReference>
<evidence type="ECO:0000256" key="8">
    <source>
        <dbReference type="ARBA" id="ARBA00023157"/>
    </source>
</evidence>
<keyword evidence="5" id="KW-0732">Signal</keyword>
<evidence type="ECO:0000313" key="18">
    <source>
        <dbReference type="Proteomes" id="UP000479190"/>
    </source>
</evidence>
<dbReference type="PANTHER" id="PTHR18929">
    <property type="entry name" value="PROTEIN DISULFIDE ISOMERASE"/>
    <property type="match status" value="1"/>
</dbReference>
<dbReference type="Pfam" id="PF13857">
    <property type="entry name" value="Ank_5"/>
    <property type="match status" value="1"/>
</dbReference>